<dbReference type="InterPro" id="IPR058852">
    <property type="entry name" value="HTH_77"/>
</dbReference>
<dbReference type="Pfam" id="PF00931">
    <property type="entry name" value="NB-ARC"/>
    <property type="match status" value="1"/>
</dbReference>
<dbReference type="InterPro" id="IPR005158">
    <property type="entry name" value="BTAD"/>
</dbReference>
<keyword evidence="3" id="KW-0238">DNA-binding</keyword>
<comment type="similarity">
    <text evidence="1">Belongs to the AfsR/DnrI/RedD regulatory family.</text>
</comment>
<dbReference type="Gene3D" id="3.40.50.300">
    <property type="entry name" value="P-loop containing nucleotide triphosphate hydrolases"/>
    <property type="match status" value="1"/>
</dbReference>
<dbReference type="InterPro" id="IPR001867">
    <property type="entry name" value="OmpR/PhoB-type_DNA-bd"/>
</dbReference>
<evidence type="ECO:0000313" key="6">
    <source>
        <dbReference type="Proteomes" id="UP000199323"/>
    </source>
</evidence>
<dbReference type="Proteomes" id="UP000199323">
    <property type="component" value="Unassembled WGS sequence"/>
</dbReference>
<dbReference type="SUPFAM" id="SSF52540">
    <property type="entry name" value="P-loop containing nucleoside triphosphate hydrolases"/>
    <property type="match status" value="1"/>
</dbReference>
<dbReference type="GO" id="GO:0006355">
    <property type="term" value="P:regulation of DNA-templated transcription"/>
    <property type="evidence" value="ECO:0007669"/>
    <property type="project" value="InterPro"/>
</dbReference>
<gene>
    <name evidence="5" type="ORF">SAMN05216251_13057</name>
</gene>
<dbReference type="Pfam" id="PF03704">
    <property type="entry name" value="BTAD"/>
    <property type="match status" value="1"/>
</dbReference>
<protein>
    <submittedName>
        <fullName evidence="5">Predicted ATPase</fullName>
    </submittedName>
</protein>
<evidence type="ECO:0000256" key="3">
    <source>
        <dbReference type="ARBA" id="ARBA00023125"/>
    </source>
</evidence>
<dbReference type="CDD" id="cd15831">
    <property type="entry name" value="BTAD"/>
    <property type="match status" value="1"/>
</dbReference>
<dbReference type="Pfam" id="PF00486">
    <property type="entry name" value="Trans_reg_C"/>
    <property type="match status" value="1"/>
</dbReference>
<organism evidence="5 6">
    <name type="scientific">Actinacidiphila alni</name>
    <dbReference type="NCBI Taxonomy" id="380248"/>
    <lineage>
        <taxon>Bacteria</taxon>
        <taxon>Bacillati</taxon>
        <taxon>Actinomycetota</taxon>
        <taxon>Actinomycetes</taxon>
        <taxon>Kitasatosporales</taxon>
        <taxon>Streptomycetaceae</taxon>
        <taxon>Actinacidiphila</taxon>
    </lineage>
</organism>
<dbReference type="EMBL" id="FONG01000030">
    <property type="protein sequence ID" value="SFF81644.1"/>
    <property type="molecule type" value="Genomic_DNA"/>
</dbReference>
<dbReference type="InterPro" id="IPR027417">
    <property type="entry name" value="P-loop_NTPase"/>
</dbReference>
<keyword evidence="2" id="KW-0902">Two-component regulatory system</keyword>
<dbReference type="InterPro" id="IPR002182">
    <property type="entry name" value="NB-ARC"/>
</dbReference>
<dbReference type="GO" id="GO:0003677">
    <property type="term" value="F:DNA binding"/>
    <property type="evidence" value="ECO:0007669"/>
    <property type="project" value="UniProtKB-KW"/>
</dbReference>
<dbReference type="STRING" id="380248.SAMN05216251_13057"/>
<evidence type="ECO:0000256" key="1">
    <source>
        <dbReference type="ARBA" id="ARBA00005820"/>
    </source>
</evidence>
<dbReference type="PANTHER" id="PTHR47691">
    <property type="entry name" value="REGULATOR-RELATED"/>
    <property type="match status" value="1"/>
</dbReference>
<dbReference type="InterPro" id="IPR036388">
    <property type="entry name" value="WH-like_DNA-bd_sf"/>
</dbReference>
<dbReference type="PANTHER" id="PTHR47691:SF3">
    <property type="entry name" value="HTH-TYPE TRANSCRIPTIONAL REGULATOR RV0890C-RELATED"/>
    <property type="match status" value="1"/>
</dbReference>
<dbReference type="Pfam" id="PF25872">
    <property type="entry name" value="HTH_77"/>
    <property type="match status" value="1"/>
</dbReference>
<dbReference type="SMART" id="SM01043">
    <property type="entry name" value="BTAD"/>
    <property type="match status" value="1"/>
</dbReference>
<evidence type="ECO:0000256" key="2">
    <source>
        <dbReference type="ARBA" id="ARBA00023012"/>
    </source>
</evidence>
<dbReference type="PRINTS" id="PR00364">
    <property type="entry name" value="DISEASERSIST"/>
</dbReference>
<dbReference type="GO" id="GO:0000160">
    <property type="term" value="P:phosphorelay signal transduction system"/>
    <property type="evidence" value="ECO:0007669"/>
    <property type="project" value="UniProtKB-KW"/>
</dbReference>
<reference evidence="5 6" key="1">
    <citation type="submission" date="2016-10" db="EMBL/GenBank/DDBJ databases">
        <authorList>
            <person name="de Groot N.N."/>
        </authorList>
    </citation>
    <scope>NUCLEOTIDE SEQUENCE [LARGE SCALE GENOMIC DNA]</scope>
    <source>
        <strain evidence="5 6">CGMCC 4.3510</strain>
    </source>
</reference>
<name>A0A1I2LQP1_9ACTN</name>
<evidence type="ECO:0000313" key="5">
    <source>
        <dbReference type="EMBL" id="SFF81644.1"/>
    </source>
</evidence>
<dbReference type="AlphaFoldDB" id="A0A1I2LQP1"/>
<dbReference type="SUPFAM" id="SSF48452">
    <property type="entry name" value="TPR-like"/>
    <property type="match status" value="2"/>
</dbReference>
<accession>A0A1I2LQP1</accession>
<dbReference type="InterPro" id="IPR011990">
    <property type="entry name" value="TPR-like_helical_dom_sf"/>
</dbReference>
<sequence length="1026" mass="112815">MAAMHFRLLGRLELATGDDVLALPGALSRAIVGRLLLARGAVVQRDVLVDELWEDREAKDPVNALQVQVAKLRQALAAQGEEDRLLFRHGGYQLPLRPQDDLDVIDFEAALRDGRRHLADGAHGEAERSLRRGLALWRGPALEDIDGRPFDAERVRLHDLRLSAEEDAATAGLELGRAEELVPELQALVARAPLRERARGRLMLALYRTGRQAEAMEVYEAGRRVLDAELGVAPSPELRALHASMLRHEVPQRPAPGGAPAADEARQDAPAGNLVRPLGAFIGRRDEIQALRAVVGRERLVTVLGTGGVGKTRLALETCAQARNSFDAVWWVDLSSVGDSGVLSAVAAALGLSDASVRPDQPPHDYVPRLTSLLGSRRSLLALDNCEHLLDAVAPVVSTLLGRCPSLTVLTTSRAPLDVPGEVVHPLAPMSDEEAGELFTARAVMVAPAFRADDEERRRINSLCRRLDGLPLAVELAAAHVRLLSVREIEQRLDDRFALLAKGDRTAPERHRTLRAVLDWSYALLDDTERGVLAELALYVGGCSLDVAENLGPVSDRGPRRLTVLAQLVDKSLLVPVTTPHGSRLRMLETVREYALSRLYADDRAAADAENRFMSWATDFVYEGFRGIGSGDQQGWLRQLTEESANVRAASDLMTARSRHADSLLLEARLGYYWFISGREDEGIERLRRTLRAYDDAAPRRTGEPSPQEEWALFYTFAWLAWLNHVAGRHAEASSYITRHRAAWHGAKNPDVAVLGPCYETLHAMLNGRQELEELFTVAEDAVAGTRFHWERAVLQTNWSTYCLQRGDVEGAREHGLVAVTASRAGADDFARAFSLMLCGDADEFAGLYDRARAQWDETADIFSSVGSRTRWAYTVLRLACLDIREWAHDTAELRLDEVGRLAEELSADDLHAAVLNLRAVLALRRDRPAEARTAFSTVWECATAPLDRRAVAAAGLAFLAAEPGADAWIGRARAAHDRLLEPLSRRAVGVLLKRLEQPAGDAGPRRTPALEEWLSSRPSVVAAFC</sequence>
<dbReference type="InterPro" id="IPR016032">
    <property type="entry name" value="Sig_transdc_resp-reg_C-effctor"/>
</dbReference>
<feature type="domain" description="Bacterial transcriptional activator" evidence="4">
    <location>
        <begin position="102"/>
        <end position="246"/>
    </location>
</feature>
<dbReference type="Gene3D" id="1.10.10.10">
    <property type="entry name" value="Winged helix-like DNA-binding domain superfamily/Winged helix DNA-binding domain"/>
    <property type="match status" value="1"/>
</dbReference>
<dbReference type="SUPFAM" id="SSF46894">
    <property type="entry name" value="C-terminal effector domain of the bipartite response regulators"/>
    <property type="match status" value="1"/>
</dbReference>
<dbReference type="Gene3D" id="1.25.40.10">
    <property type="entry name" value="Tetratricopeptide repeat domain"/>
    <property type="match status" value="1"/>
</dbReference>
<evidence type="ECO:0000259" key="4">
    <source>
        <dbReference type="SMART" id="SM01043"/>
    </source>
</evidence>
<keyword evidence="6" id="KW-1185">Reference proteome</keyword>
<dbReference type="GO" id="GO:0043531">
    <property type="term" value="F:ADP binding"/>
    <property type="evidence" value="ECO:0007669"/>
    <property type="project" value="InterPro"/>
</dbReference>
<proteinExistence type="inferred from homology"/>